<gene>
    <name evidence="2" type="ORF">VO63_03580</name>
</gene>
<proteinExistence type="predicted"/>
<organism evidence="2 3">
    <name type="scientific">Streptomyces showdoensis</name>
    <dbReference type="NCBI Taxonomy" id="68268"/>
    <lineage>
        <taxon>Bacteria</taxon>
        <taxon>Bacillati</taxon>
        <taxon>Actinomycetota</taxon>
        <taxon>Actinomycetes</taxon>
        <taxon>Kitasatosporales</taxon>
        <taxon>Streptomycetaceae</taxon>
        <taxon>Streptomyces</taxon>
    </lineage>
</organism>
<feature type="region of interest" description="Disordered" evidence="1">
    <location>
        <begin position="122"/>
        <end position="143"/>
    </location>
</feature>
<evidence type="ECO:0000256" key="1">
    <source>
        <dbReference type="SAM" id="MobiDB-lite"/>
    </source>
</evidence>
<feature type="compositionally biased region" description="Pro residues" evidence="1">
    <location>
        <begin position="37"/>
        <end position="47"/>
    </location>
</feature>
<dbReference type="Proteomes" id="UP000265325">
    <property type="component" value="Unassembled WGS sequence"/>
</dbReference>
<accession>A0A2P2GUP6</accession>
<keyword evidence="3" id="KW-1185">Reference proteome</keyword>
<feature type="region of interest" description="Disordered" evidence="1">
    <location>
        <begin position="1"/>
        <end position="65"/>
    </location>
</feature>
<dbReference type="EMBL" id="LAQS01000004">
    <property type="protein sequence ID" value="KKZ75214.1"/>
    <property type="molecule type" value="Genomic_DNA"/>
</dbReference>
<protein>
    <submittedName>
        <fullName evidence="2">Uncharacterized protein</fullName>
    </submittedName>
</protein>
<evidence type="ECO:0000313" key="2">
    <source>
        <dbReference type="EMBL" id="KKZ75214.1"/>
    </source>
</evidence>
<comment type="caution">
    <text evidence="2">The sequence shown here is derived from an EMBL/GenBank/DDBJ whole genome shotgun (WGS) entry which is preliminary data.</text>
</comment>
<sequence length="143" mass="14742">MASATSRARPPPTADVAPLDHPRPPCHPRPTADVLADPPPADAPAPPARSASAARSPARDRQDATAVAVIRAGTAGSSAGLPPEVSVDHLDPAGRRAAARRADGHLDREVTAEHRILGVVPRQPVHADHASGDHLGPGLLYRP</sequence>
<evidence type="ECO:0000313" key="3">
    <source>
        <dbReference type="Proteomes" id="UP000265325"/>
    </source>
</evidence>
<reference evidence="2 3" key="1">
    <citation type="submission" date="2015-05" db="EMBL/GenBank/DDBJ databases">
        <title>Draft Genome assembly of Streptomyces showdoensis.</title>
        <authorList>
            <person name="Thapa K.K."/>
            <person name="Metsa-Ketela M."/>
        </authorList>
    </citation>
    <scope>NUCLEOTIDE SEQUENCE [LARGE SCALE GENOMIC DNA]</scope>
    <source>
        <strain evidence="2 3">ATCC 15227</strain>
    </source>
</reference>
<name>A0A2P2GUP6_STREW</name>
<dbReference type="AlphaFoldDB" id="A0A2P2GUP6"/>